<feature type="non-terminal residue" evidence="4">
    <location>
        <position position="190"/>
    </location>
</feature>
<evidence type="ECO:0000313" key="5">
    <source>
        <dbReference type="Proteomes" id="UP001331761"/>
    </source>
</evidence>
<protein>
    <recommendedName>
        <fullName evidence="3">ZP domain-containing protein</fullName>
    </recommendedName>
</protein>
<dbReference type="PANTHER" id="PTHR22907">
    <property type="entry name" value="GH04558P"/>
    <property type="match status" value="1"/>
</dbReference>
<dbReference type="InterPro" id="IPR051962">
    <property type="entry name" value="Cuticlin"/>
</dbReference>
<comment type="caution">
    <text evidence="4">The sequence shown here is derived from an EMBL/GenBank/DDBJ whole genome shotgun (WGS) entry which is preliminary data.</text>
</comment>
<dbReference type="EMBL" id="WIXE01006444">
    <property type="protein sequence ID" value="KAK5981285.1"/>
    <property type="molecule type" value="Genomic_DNA"/>
</dbReference>
<dbReference type="Proteomes" id="UP001331761">
    <property type="component" value="Unassembled WGS sequence"/>
</dbReference>
<dbReference type="PROSITE" id="PS51034">
    <property type="entry name" value="ZP_2"/>
    <property type="match status" value="1"/>
</dbReference>
<dbReference type="InterPro" id="IPR001507">
    <property type="entry name" value="ZP_dom"/>
</dbReference>
<sequence length="190" mass="21107">MQGVTTLVTEGVSSGSKELLSELTEAMKCRYVVTPQPEQCSSHAITVGTPLLHTWRCDSDHPRFRVHSCFTVDPVSHRIEMVIDHNGCITQPSIINSLDYSKDGIVTGVGKAVRFADVPILKFSCKLRLCNPSDEQCSPVEAPHCRTKRETFDNAASSSKDTEEYDTYDDENIEERMPEPQRAAAMAVTE</sequence>
<accession>A0AAN8FNF2</accession>
<dbReference type="AlphaFoldDB" id="A0AAN8FNF2"/>
<keyword evidence="5" id="KW-1185">Reference proteome</keyword>
<dbReference type="PANTHER" id="PTHR22907:SF54">
    <property type="entry name" value="GH04558P"/>
    <property type="match status" value="1"/>
</dbReference>
<evidence type="ECO:0000313" key="4">
    <source>
        <dbReference type="EMBL" id="KAK5981285.1"/>
    </source>
</evidence>
<proteinExistence type="predicted"/>
<feature type="region of interest" description="Disordered" evidence="2">
    <location>
        <begin position="151"/>
        <end position="190"/>
    </location>
</feature>
<keyword evidence="1" id="KW-0732">Signal</keyword>
<name>A0AAN8FNF2_TRICO</name>
<evidence type="ECO:0000256" key="1">
    <source>
        <dbReference type="ARBA" id="ARBA00022729"/>
    </source>
</evidence>
<evidence type="ECO:0000259" key="3">
    <source>
        <dbReference type="PROSITE" id="PS51034"/>
    </source>
</evidence>
<evidence type="ECO:0000256" key="2">
    <source>
        <dbReference type="SAM" id="MobiDB-lite"/>
    </source>
</evidence>
<feature type="domain" description="ZP" evidence="3">
    <location>
        <begin position="1"/>
        <end position="144"/>
    </location>
</feature>
<feature type="compositionally biased region" description="Acidic residues" evidence="2">
    <location>
        <begin position="163"/>
        <end position="173"/>
    </location>
</feature>
<dbReference type="Pfam" id="PF25301">
    <property type="entry name" value="CUT_C"/>
    <property type="match status" value="1"/>
</dbReference>
<dbReference type="InterPro" id="IPR057475">
    <property type="entry name" value="CUT_C"/>
</dbReference>
<organism evidence="4 5">
    <name type="scientific">Trichostrongylus colubriformis</name>
    <name type="common">Black scour worm</name>
    <dbReference type="NCBI Taxonomy" id="6319"/>
    <lineage>
        <taxon>Eukaryota</taxon>
        <taxon>Metazoa</taxon>
        <taxon>Ecdysozoa</taxon>
        <taxon>Nematoda</taxon>
        <taxon>Chromadorea</taxon>
        <taxon>Rhabditida</taxon>
        <taxon>Rhabditina</taxon>
        <taxon>Rhabditomorpha</taxon>
        <taxon>Strongyloidea</taxon>
        <taxon>Trichostrongylidae</taxon>
        <taxon>Trichostrongylus</taxon>
    </lineage>
</organism>
<gene>
    <name evidence="4" type="ORF">GCK32_016378</name>
</gene>
<reference evidence="4 5" key="1">
    <citation type="submission" date="2019-10" db="EMBL/GenBank/DDBJ databases">
        <title>Assembly and Annotation for the nematode Trichostrongylus colubriformis.</title>
        <authorList>
            <person name="Martin J."/>
        </authorList>
    </citation>
    <scope>NUCLEOTIDE SEQUENCE [LARGE SCALE GENOMIC DNA]</scope>
    <source>
        <strain evidence="4">G859</strain>
        <tissue evidence="4">Whole worm</tissue>
    </source>
</reference>